<evidence type="ECO:0000313" key="2">
    <source>
        <dbReference type="Proteomes" id="UP001240171"/>
    </source>
</evidence>
<keyword evidence="2" id="KW-1185">Reference proteome</keyword>
<dbReference type="Gene3D" id="1.10.10.60">
    <property type="entry name" value="Homeodomain-like"/>
    <property type="match status" value="1"/>
</dbReference>
<comment type="caution">
    <text evidence="1">The sequence shown here is derived from an EMBL/GenBank/DDBJ whole genome shotgun (WGS) entry which is preliminary data.</text>
</comment>
<sequence>MRYETASGLLPKELLQEIQKYVQGRTIYIPVAAGTRKRWGDTTGYRKQLHERNDEIRRQYHEGQSMDALADTFGLSLDRIRKIVYSRHL</sequence>
<dbReference type="RefSeq" id="WP_305023154.1">
    <property type="nucleotide sequence ID" value="NZ_JAUQTB010000002.1"/>
</dbReference>
<protein>
    <submittedName>
        <fullName evidence="1">CD3324 family protein</fullName>
    </submittedName>
</protein>
<dbReference type="SUPFAM" id="SSF46689">
    <property type="entry name" value="Homeodomain-like"/>
    <property type="match status" value="1"/>
</dbReference>
<dbReference type="Proteomes" id="UP001240171">
    <property type="component" value="Unassembled WGS sequence"/>
</dbReference>
<organism evidence="1 2">
    <name type="scientific">Paenibacillus lacisoli</name>
    <dbReference type="NCBI Taxonomy" id="3064525"/>
    <lineage>
        <taxon>Bacteria</taxon>
        <taxon>Bacillati</taxon>
        <taxon>Bacillota</taxon>
        <taxon>Bacilli</taxon>
        <taxon>Bacillales</taxon>
        <taxon>Paenibacillaceae</taxon>
        <taxon>Paenibacillus</taxon>
    </lineage>
</organism>
<dbReference type="InterPro" id="IPR049739">
    <property type="entry name" value="YraL-like"/>
</dbReference>
<evidence type="ECO:0000313" key="1">
    <source>
        <dbReference type="EMBL" id="MDO7905966.1"/>
    </source>
</evidence>
<dbReference type="EMBL" id="JAUQTB010000002">
    <property type="protein sequence ID" value="MDO7905966.1"/>
    <property type="molecule type" value="Genomic_DNA"/>
</dbReference>
<dbReference type="NCBIfam" id="NF040785">
    <property type="entry name" value="CD3324_fam"/>
    <property type="match status" value="1"/>
</dbReference>
<dbReference type="PANTHER" id="PTHR37812:SF1">
    <property type="entry name" value="MU-LIKE PROPHAGE FLUMU PROTEIN C"/>
    <property type="match status" value="1"/>
</dbReference>
<proteinExistence type="predicted"/>
<dbReference type="InterPro" id="IPR052411">
    <property type="entry name" value="c-mor_Regulatory_Protein"/>
</dbReference>
<reference evidence="1 2" key="1">
    <citation type="submission" date="2023-07" db="EMBL/GenBank/DDBJ databases">
        <title>Paenibacillus sp. JX-17 nov. isolated from soil.</title>
        <authorList>
            <person name="Wan Y."/>
            <person name="Liu B."/>
        </authorList>
    </citation>
    <scope>NUCLEOTIDE SEQUENCE [LARGE SCALE GENOMIC DNA]</scope>
    <source>
        <strain evidence="1 2">JX-17</strain>
    </source>
</reference>
<name>A0ABT9CE41_9BACL</name>
<dbReference type="InterPro" id="IPR009057">
    <property type="entry name" value="Homeodomain-like_sf"/>
</dbReference>
<dbReference type="PANTHER" id="PTHR37812">
    <property type="entry name" value="MU-LIKE PROPHAGE FLUMU PROTEIN C"/>
    <property type="match status" value="1"/>
</dbReference>
<gene>
    <name evidence="1" type="ORF">Q5741_05975</name>
</gene>
<accession>A0ABT9CE41</accession>